<evidence type="ECO:0000256" key="1">
    <source>
        <dbReference type="ARBA" id="ARBA00000085"/>
    </source>
</evidence>
<dbReference type="InterPro" id="IPR036097">
    <property type="entry name" value="HisK_dim/P_sf"/>
</dbReference>
<proteinExistence type="predicted"/>
<dbReference type="SMART" id="SM00388">
    <property type="entry name" value="HisKA"/>
    <property type="match status" value="1"/>
</dbReference>
<dbReference type="InterPro" id="IPR003661">
    <property type="entry name" value="HisK_dim/P_dom"/>
</dbReference>
<feature type="transmembrane region" description="Helical" evidence="9">
    <location>
        <begin position="210"/>
        <end position="232"/>
    </location>
</feature>
<dbReference type="GO" id="GO:0005524">
    <property type="term" value="F:ATP binding"/>
    <property type="evidence" value="ECO:0007669"/>
    <property type="project" value="UniProtKB-KW"/>
</dbReference>
<keyword evidence="7" id="KW-0067">ATP-binding</keyword>
<dbReference type="InterPro" id="IPR004358">
    <property type="entry name" value="Sig_transdc_His_kin-like_C"/>
</dbReference>
<dbReference type="Pfam" id="PF02518">
    <property type="entry name" value="HATPase_c"/>
    <property type="match status" value="1"/>
</dbReference>
<organism evidence="11 12">
    <name type="scientific">Geopseudomonas sagittaria</name>
    <dbReference type="NCBI Taxonomy" id="1135990"/>
    <lineage>
        <taxon>Bacteria</taxon>
        <taxon>Pseudomonadati</taxon>
        <taxon>Pseudomonadota</taxon>
        <taxon>Gammaproteobacteria</taxon>
        <taxon>Pseudomonadales</taxon>
        <taxon>Pseudomonadaceae</taxon>
        <taxon>Geopseudomonas</taxon>
    </lineage>
</organism>
<feature type="transmembrane region" description="Helical" evidence="9">
    <location>
        <begin position="13"/>
        <end position="38"/>
    </location>
</feature>
<dbReference type="EMBL" id="FOXM01000002">
    <property type="protein sequence ID" value="SFP39952.1"/>
    <property type="molecule type" value="Genomic_DNA"/>
</dbReference>
<dbReference type="Proteomes" id="UP000243084">
    <property type="component" value="Unassembled WGS sequence"/>
</dbReference>
<dbReference type="AlphaFoldDB" id="A0A1I5Q165"/>
<name>A0A1I5Q165_9GAMM</name>
<evidence type="ECO:0000313" key="12">
    <source>
        <dbReference type="Proteomes" id="UP000243084"/>
    </source>
</evidence>
<evidence type="ECO:0000256" key="2">
    <source>
        <dbReference type="ARBA" id="ARBA00012438"/>
    </source>
</evidence>
<dbReference type="Pfam" id="PF00512">
    <property type="entry name" value="HisKA"/>
    <property type="match status" value="1"/>
</dbReference>
<comment type="catalytic activity">
    <reaction evidence="1">
        <text>ATP + protein L-histidine = ADP + protein N-phospho-L-histidine.</text>
        <dbReference type="EC" id="2.7.13.3"/>
    </reaction>
</comment>
<dbReference type="Gene3D" id="1.10.287.130">
    <property type="match status" value="1"/>
</dbReference>
<dbReference type="SUPFAM" id="SSF55874">
    <property type="entry name" value="ATPase domain of HSP90 chaperone/DNA topoisomerase II/histidine kinase"/>
    <property type="match status" value="1"/>
</dbReference>
<dbReference type="GO" id="GO:0000155">
    <property type="term" value="F:phosphorelay sensor kinase activity"/>
    <property type="evidence" value="ECO:0007669"/>
    <property type="project" value="InterPro"/>
</dbReference>
<dbReference type="Gene3D" id="3.30.565.10">
    <property type="entry name" value="Histidine kinase-like ATPase, C-terminal domain"/>
    <property type="match status" value="1"/>
</dbReference>
<reference evidence="12" key="1">
    <citation type="submission" date="2016-10" db="EMBL/GenBank/DDBJ databases">
        <authorList>
            <person name="Varghese N."/>
            <person name="Submissions S."/>
        </authorList>
    </citation>
    <scope>NUCLEOTIDE SEQUENCE [LARGE SCALE GENOMIC DNA]</scope>
    <source>
        <strain evidence="12">JCM 18195</strain>
    </source>
</reference>
<dbReference type="PANTHER" id="PTHR43065:SF10">
    <property type="entry name" value="PEROXIDE STRESS-ACTIVATED HISTIDINE KINASE MAK3"/>
    <property type="match status" value="1"/>
</dbReference>
<dbReference type="PROSITE" id="PS50109">
    <property type="entry name" value="HIS_KIN"/>
    <property type="match status" value="1"/>
</dbReference>
<evidence type="ECO:0000313" key="11">
    <source>
        <dbReference type="EMBL" id="SFP39952.1"/>
    </source>
</evidence>
<evidence type="ECO:0000256" key="9">
    <source>
        <dbReference type="SAM" id="Phobius"/>
    </source>
</evidence>
<dbReference type="SMART" id="SM00387">
    <property type="entry name" value="HATPase_c"/>
    <property type="match status" value="1"/>
</dbReference>
<dbReference type="PANTHER" id="PTHR43065">
    <property type="entry name" value="SENSOR HISTIDINE KINASE"/>
    <property type="match status" value="1"/>
</dbReference>
<keyword evidence="9" id="KW-0812">Transmembrane</keyword>
<evidence type="ECO:0000256" key="6">
    <source>
        <dbReference type="ARBA" id="ARBA00022777"/>
    </source>
</evidence>
<dbReference type="InterPro" id="IPR005467">
    <property type="entry name" value="His_kinase_dom"/>
</dbReference>
<keyword evidence="8" id="KW-0902">Two-component regulatory system</keyword>
<keyword evidence="3" id="KW-0597">Phosphoprotein</keyword>
<evidence type="ECO:0000256" key="3">
    <source>
        <dbReference type="ARBA" id="ARBA00022553"/>
    </source>
</evidence>
<keyword evidence="9" id="KW-0472">Membrane</keyword>
<sequence length="468" mass="51375">MAASSRPFNLLRWFSLVSLGLIAAVAIALGVSATRYAITESIERDALLTAQFIQALTEGEIRHANFGPGVTMGEFLDFRDDGEDDGIDRMHLERVRREFFDHVTNLPDALQANVFAPDRTIVWSTNPELVGRRLLDREELEEAFEKKSHVAHAHWRVQGGRTEQQFIRSPAGLYFENYIPLLDQAGNVASVVEIYKEPADLIGRMERAYLLLWVAAAGGGGLIYLGLFWIVFRASKQLAAQQKQLIENETLVALGEMSSAVAHGLRNPLAAIRTSAELALDLDCSPARKNIDDIIGQVDRLSKWVRELLLCSGQLNDDHEAVDLVAAVGEVLNAYAPQIAKAGIAVEWSPVAAPKVLSHPVLLSQTLNSVVANAIEAMPRGGCLRIDLERDTRQRRLVLGISDTGVGMSAEQLAQAFKPFYSTKRGGLGVGLSLVKRIMERFGGEVKVTSREHVGTNVCLLFKMAQGD</sequence>
<dbReference type="EC" id="2.7.13.3" evidence="2"/>
<keyword evidence="5" id="KW-0547">Nucleotide-binding</keyword>
<evidence type="ECO:0000259" key="10">
    <source>
        <dbReference type="PROSITE" id="PS50109"/>
    </source>
</evidence>
<dbReference type="RefSeq" id="WP_342742272.1">
    <property type="nucleotide sequence ID" value="NZ_FOXM01000002.1"/>
</dbReference>
<dbReference type="CDD" id="cd00082">
    <property type="entry name" value="HisKA"/>
    <property type="match status" value="1"/>
</dbReference>
<feature type="domain" description="Histidine kinase" evidence="10">
    <location>
        <begin position="260"/>
        <end position="466"/>
    </location>
</feature>
<keyword evidence="6 11" id="KW-0418">Kinase</keyword>
<gene>
    <name evidence="11" type="ORF">SAMN05216229_102141</name>
</gene>
<dbReference type="PRINTS" id="PR00344">
    <property type="entry name" value="BCTRLSENSOR"/>
</dbReference>
<protein>
    <recommendedName>
        <fullName evidence="2">histidine kinase</fullName>
        <ecNumber evidence="2">2.7.13.3</ecNumber>
    </recommendedName>
</protein>
<accession>A0A1I5Q165</accession>
<keyword evidence="4" id="KW-0808">Transferase</keyword>
<dbReference type="InterPro" id="IPR003594">
    <property type="entry name" value="HATPase_dom"/>
</dbReference>
<dbReference type="SUPFAM" id="SSF47384">
    <property type="entry name" value="Homodimeric domain of signal transducing histidine kinase"/>
    <property type="match status" value="1"/>
</dbReference>
<evidence type="ECO:0000256" key="5">
    <source>
        <dbReference type="ARBA" id="ARBA00022741"/>
    </source>
</evidence>
<keyword evidence="12" id="KW-1185">Reference proteome</keyword>
<evidence type="ECO:0000256" key="7">
    <source>
        <dbReference type="ARBA" id="ARBA00022840"/>
    </source>
</evidence>
<evidence type="ECO:0000256" key="4">
    <source>
        <dbReference type="ARBA" id="ARBA00022679"/>
    </source>
</evidence>
<keyword evidence="9" id="KW-1133">Transmembrane helix</keyword>
<dbReference type="InterPro" id="IPR036890">
    <property type="entry name" value="HATPase_C_sf"/>
</dbReference>
<evidence type="ECO:0000256" key="8">
    <source>
        <dbReference type="ARBA" id="ARBA00023012"/>
    </source>
</evidence>